<dbReference type="SUPFAM" id="SSF52540">
    <property type="entry name" value="P-loop containing nucleoside triphosphate hydrolases"/>
    <property type="match status" value="1"/>
</dbReference>
<reference evidence="6" key="1">
    <citation type="submission" date="2023-08" db="EMBL/GenBank/DDBJ databases">
        <authorList>
            <person name="Audoor S."/>
            <person name="Bilcke G."/>
        </authorList>
    </citation>
    <scope>NUCLEOTIDE SEQUENCE</scope>
</reference>
<feature type="domain" description="Tyrosine specific protein phosphatases" evidence="4">
    <location>
        <begin position="413"/>
        <end position="475"/>
    </location>
</feature>
<dbReference type="PANTHER" id="PTHR16305:SF28">
    <property type="entry name" value="GUANYLATE CYCLASE DOMAIN-CONTAINING PROTEIN"/>
    <property type="match status" value="1"/>
</dbReference>
<evidence type="ECO:0000256" key="1">
    <source>
        <dbReference type="ARBA" id="ARBA00022741"/>
    </source>
</evidence>
<dbReference type="PANTHER" id="PTHR16305">
    <property type="entry name" value="TESTICULAR SOLUBLE ADENYLYL CYCLASE"/>
    <property type="match status" value="1"/>
</dbReference>
<gene>
    <name evidence="6" type="ORF">CYCCA115_LOCUS291</name>
</gene>
<organism evidence="6 7">
    <name type="scientific">Cylindrotheca closterium</name>
    <dbReference type="NCBI Taxonomy" id="2856"/>
    <lineage>
        <taxon>Eukaryota</taxon>
        <taxon>Sar</taxon>
        <taxon>Stramenopiles</taxon>
        <taxon>Ochrophyta</taxon>
        <taxon>Bacillariophyta</taxon>
        <taxon>Bacillariophyceae</taxon>
        <taxon>Bacillariophycidae</taxon>
        <taxon>Bacillariales</taxon>
        <taxon>Bacillariaceae</taxon>
        <taxon>Cylindrotheca</taxon>
    </lineage>
</organism>
<dbReference type="PROSITE" id="PS50125">
    <property type="entry name" value="GUANYLATE_CYCLASE_2"/>
    <property type="match status" value="2"/>
</dbReference>
<dbReference type="InterPro" id="IPR000387">
    <property type="entry name" value="Tyr_Pase_dom"/>
</dbReference>
<evidence type="ECO:0000256" key="3">
    <source>
        <dbReference type="SAM" id="MobiDB-lite"/>
    </source>
</evidence>
<feature type="region of interest" description="Disordered" evidence="3">
    <location>
        <begin position="1298"/>
        <end position="1320"/>
    </location>
</feature>
<dbReference type="Proteomes" id="UP001295423">
    <property type="component" value="Unassembled WGS sequence"/>
</dbReference>
<dbReference type="SUPFAM" id="SSF55073">
    <property type="entry name" value="Nucleotide cyclase"/>
    <property type="match status" value="2"/>
</dbReference>
<dbReference type="Gene3D" id="3.30.70.1230">
    <property type="entry name" value="Nucleotide cyclase"/>
    <property type="match status" value="2"/>
</dbReference>
<dbReference type="PROSITE" id="PS50056">
    <property type="entry name" value="TYR_PHOSPHATASE_2"/>
    <property type="match status" value="1"/>
</dbReference>
<feature type="region of interest" description="Disordered" evidence="3">
    <location>
        <begin position="924"/>
        <end position="1014"/>
    </location>
</feature>
<name>A0AAD2CAD4_9STRA</name>
<dbReference type="GO" id="GO:0009190">
    <property type="term" value="P:cyclic nucleotide biosynthetic process"/>
    <property type="evidence" value="ECO:0007669"/>
    <property type="project" value="InterPro"/>
</dbReference>
<protein>
    <recommendedName>
        <fullName evidence="8">Guanylate cyclase domain-containing protein</fullName>
    </recommendedName>
</protein>
<evidence type="ECO:0000256" key="2">
    <source>
        <dbReference type="ARBA" id="ARBA00022840"/>
    </source>
</evidence>
<keyword evidence="1" id="KW-0547">Nucleotide-binding</keyword>
<keyword evidence="2" id="KW-0067">ATP-binding</keyword>
<feature type="compositionally biased region" description="Basic and acidic residues" evidence="3">
    <location>
        <begin position="1"/>
        <end position="16"/>
    </location>
</feature>
<evidence type="ECO:0000313" key="7">
    <source>
        <dbReference type="Proteomes" id="UP001295423"/>
    </source>
</evidence>
<proteinExistence type="predicted"/>
<dbReference type="InterPro" id="IPR001054">
    <property type="entry name" value="A/G_cyclase"/>
</dbReference>
<dbReference type="GO" id="GO:0005524">
    <property type="term" value="F:ATP binding"/>
    <property type="evidence" value="ECO:0007669"/>
    <property type="project" value="UniProtKB-KW"/>
</dbReference>
<evidence type="ECO:0000259" key="5">
    <source>
        <dbReference type="PROSITE" id="PS50125"/>
    </source>
</evidence>
<dbReference type="Pfam" id="PF00211">
    <property type="entry name" value="Guanylate_cyc"/>
    <property type="match status" value="1"/>
</dbReference>
<feature type="domain" description="Guanylate cyclase" evidence="5">
    <location>
        <begin position="314"/>
        <end position="472"/>
    </location>
</feature>
<feature type="domain" description="Guanylate cyclase" evidence="5">
    <location>
        <begin position="719"/>
        <end position="754"/>
    </location>
</feature>
<evidence type="ECO:0000313" key="6">
    <source>
        <dbReference type="EMBL" id="CAJ1899934.1"/>
    </source>
</evidence>
<feature type="region of interest" description="Disordered" evidence="3">
    <location>
        <begin position="240"/>
        <end position="307"/>
    </location>
</feature>
<dbReference type="GO" id="GO:0005737">
    <property type="term" value="C:cytoplasm"/>
    <property type="evidence" value="ECO:0007669"/>
    <property type="project" value="TreeGrafter"/>
</dbReference>
<dbReference type="CDD" id="cd07302">
    <property type="entry name" value="CHD"/>
    <property type="match status" value="2"/>
</dbReference>
<evidence type="ECO:0008006" key="8">
    <source>
        <dbReference type="Google" id="ProtNLM"/>
    </source>
</evidence>
<comment type="caution">
    <text evidence="6">The sequence shown here is derived from an EMBL/GenBank/DDBJ whole genome shotgun (WGS) entry which is preliminary data.</text>
</comment>
<accession>A0AAD2CAD4</accession>
<keyword evidence="7" id="KW-1185">Reference proteome</keyword>
<dbReference type="GO" id="GO:0035556">
    <property type="term" value="P:intracellular signal transduction"/>
    <property type="evidence" value="ECO:0007669"/>
    <property type="project" value="InterPro"/>
</dbReference>
<feature type="compositionally biased region" description="Polar residues" evidence="3">
    <location>
        <begin position="1310"/>
        <end position="1320"/>
    </location>
</feature>
<dbReference type="EMBL" id="CAKOGP040000001">
    <property type="protein sequence ID" value="CAJ1899934.1"/>
    <property type="molecule type" value="Genomic_DNA"/>
</dbReference>
<sequence length="1784" mass="199153">MAERDLKQTNKKEKGGNNEPNKFQKYVIPLKGSSDDVRGGSSLDAFSTPPRQNHMGRRRSSGPACTYEEMAKNDQETRASPWQGKHKPERRGSLTKIESEMRLRHSLASVNEYQDESIKIQGLKESIERRGSIVTAARSKSSQSMIDESMIGSVVETNVSDELAHQSDTISDTTNAASINANNAKDDVESIPLTEVHHSKRLRRRQRGVERKQLIETLVNFSSHVSTSVFEDLLAHGMTEEDDMSESDSLISSPSNSEISSSDDGSLSSLSAGDLAALPEQDEESMSIMNPTRRLSQILGPRSSLPPRRERESALLFVDITGFTKLSTVLEVEALSKIINSYFEMIVTEVTRHGGDVLKFAGDAFFAEWRGSDKDSLDGPCLHRAGSDVAEKAVRPVDIRVWQACRCAASIVEKFSNYIVAVDSTFADQSQAILDVHCGIGAGRVVGFHVSDFQEDQEDIHADTDAIELRREFLVVGDAIDQVSRAAHLASNGEVVASPEALRALSRCCNIPEKMANSLMPVHIVSKKITPLSLEPREQHLLELLPKDDSSDVSMYENIRKYVANVDYSTLLRLRLQLALYVHPVVRGDEMSRALISESSMSNVGDALEPENRHVAQAELRSVYTMFINALIPPVLIGDPKVDSVLFRTLRNVMAVTSRELDRYSGQLRQFIVDDKGVVLIATFGLRGSTFPNLVANNGLPATFSIHKVLKEELGVDNRIGATFGEVYCGVVGGMTRHEFSVLGAAVNLAARLMTSPINSGILVDGNVSAQADARFAFRSLQPVKTKGYDRPVPTFEPLHAIQPGKRRGTTPVKFTGRKEEKTEIVGFARQILDDPDTAPSSVIGLIGESGMGKSALGLSVLTEVKFECLRKDKEVIILRCASRESDQRIPMRTFRKILLGAIRALSEHDGSIRLGEDRKYFSADESDTEDASGTERSDDFSPYMSQADPTKNRHSSQFPLSPRPTKASLDQPFLKRSVTEGSTRRRSSQTGGPRRNWRRGSRPSMARRDSNESIVDVQTVNIPNMEKLEWACEETGYSTQYANLVGARFLGLELARPVTHIGGKVPAISDLVEFVAHAFMKITDYADLVLVFIDDFQWVDSFTWKVIQALGQSTKKMVVLCAMRSHDKQAMRRISTAVNFKMEITLGPLELPDIKELAESILRYPANAIDDHLCTDIFEMTGGVPVFVIELLEDVKRNRTAKLNDEGKLRLNESHIARKGKGNTALVEALLHRFDSLDARVRKVLQTCAVLGTSFAYSDLLRVHRDMDEMEIDEALNTAANEMILIEIADEEVDARSVMSGSTGGSSSRNKTPSLDYSGSASGYPSVGDRFFEFSHDMWRSNVLKTMLKERKIELHRQIAQAMEYDKGLMIRRNDISRLLTLYDHWKLCGEFRKAAPLALTVGSKLHEWDLQAQSAELYLDTLELCYESVQPVDKNLRPTKENWVEVASDAEILDSILRLHIRIAENQRSMGNLDRAAITFRDAYTILKSSTRRRPEQELPILSGLATLHFEIDPNDTETTLPWIKDFRSVAETVKKDSIHILRALSLEAAYFAQHGDVNAAIEATKPLQKVYEIDQHSESMVLKYGKDYALECLSQCILWYSLAGDHESASLQADVVLSLYLPYQDPKDIDSIMALILPAVLSMKGNGRALEAEYIMKKHVINAYHQIGEGNSAWIEMFNPLCYLLEVSSMEEKQQFDEQFVEELEDWVLEIENNHYTARNLRLGHTVMGEICYRLGRRKETGDPLKGLLFAKSKLFLTPIARDKDAEPFLAHSAFQLLRGI</sequence>
<dbReference type="InterPro" id="IPR029787">
    <property type="entry name" value="Nucleotide_cyclase"/>
</dbReference>
<dbReference type="GO" id="GO:0004016">
    <property type="term" value="F:adenylate cyclase activity"/>
    <property type="evidence" value="ECO:0007669"/>
    <property type="project" value="TreeGrafter"/>
</dbReference>
<feature type="region of interest" description="Disordered" evidence="3">
    <location>
        <begin position="1"/>
        <end position="91"/>
    </location>
</feature>
<feature type="compositionally biased region" description="Polar residues" evidence="3">
    <location>
        <begin position="944"/>
        <end position="960"/>
    </location>
</feature>
<feature type="compositionally biased region" description="Low complexity" evidence="3">
    <location>
        <begin position="247"/>
        <end position="275"/>
    </location>
</feature>
<dbReference type="InterPro" id="IPR027417">
    <property type="entry name" value="P-loop_NTPase"/>
</dbReference>
<evidence type="ECO:0000259" key="4">
    <source>
        <dbReference type="PROSITE" id="PS50056"/>
    </source>
</evidence>